<organism evidence="2 3">
    <name type="scientific">Luteimonas salinilitoris</name>
    <dbReference type="NCBI Taxonomy" id="3237697"/>
    <lineage>
        <taxon>Bacteria</taxon>
        <taxon>Pseudomonadati</taxon>
        <taxon>Pseudomonadota</taxon>
        <taxon>Gammaproteobacteria</taxon>
        <taxon>Lysobacterales</taxon>
        <taxon>Lysobacteraceae</taxon>
        <taxon>Luteimonas</taxon>
    </lineage>
</organism>
<feature type="domain" description="XAC0095-like" evidence="1">
    <location>
        <begin position="15"/>
        <end position="82"/>
    </location>
</feature>
<dbReference type="NCBIfam" id="NF047335">
    <property type="entry name" value="T3SS_XAC0095"/>
    <property type="match status" value="1"/>
</dbReference>
<reference evidence="2 3" key="1">
    <citation type="submission" date="2024-07" db="EMBL/GenBank/DDBJ databases">
        <title>Luteimonas salilacus sp. nov., isolated from the shore soil of Salt Lake in Tibet of China.</title>
        <authorList>
            <person name="Zhang X."/>
            <person name="Li A."/>
        </authorList>
    </citation>
    <scope>NUCLEOTIDE SEQUENCE [LARGE SCALE GENOMIC DNA]</scope>
    <source>
        <strain evidence="2 3">B3-2-R+30</strain>
    </source>
</reference>
<dbReference type="Pfam" id="PF26642">
    <property type="entry name" value="XAC0095_dom"/>
    <property type="match status" value="1"/>
</dbReference>
<dbReference type="RefSeq" id="WP_370565705.1">
    <property type="nucleotide sequence ID" value="NZ_JBFWIB010000022.1"/>
</dbReference>
<evidence type="ECO:0000259" key="1">
    <source>
        <dbReference type="Pfam" id="PF26642"/>
    </source>
</evidence>
<accession>A0ABV4HUI0</accession>
<protein>
    <submittedName>
        <fullName evidence="2">XAC0095 family protein</fullName>
    </submittedName>
</protein>
<proteinExistence type="predicted"/>
<sequence>MRKHKGSEPSRPASEGYLLPEDAHLTLIQTSEHLHLLARLTAPRSPHDDLPEAELSLKPVALAHCFQELADRLDHTLRQVRWPEAPPAA</sequence>
<evidence type="ECO:0000313" key="2">
    <source>
        <dbReference type="EMBL" id="MEZ0476416.1"/>
    </source>
</evidence>
<gene>
    <name evidence="2" type="ORF">AB6713_17615</name>
</gene>
<dbReference type="InterPro" id="IPR058099">
    <property type="entry name" value="T3SS_XAC0095_dom"/>
</dbReference>
<keyword evidence="3" id="KW-1185">Reference proteome</keyword>
<dbReference type="EMBL" id="JBFWIC010000035">
    <property type="protein sequence ID" value="MEZ0476416.1"/>
    <property type="molecule type" value="Genomic_DNA"/>
</dbReference>
<comment type="caution">
    <text evidence="2">The sequence shown here is derived from an EMBL/GenBank/DDBJ whole genome shotgun (WGS) entry which is preliminary data.</text>
</comment>
<evidence type="ECO:0000313" key="3">
    <source>
        <dbReference type="Proteomes" id="UP001566331"/>
    </source>
</evidence>
<name>A0ABV4HUI0_9GAMM</name>
<dbReference type="Proteomes" id="UP001566331">
    <property type="component" value="Unassembled WGS sequence"/>
</dbReference>